<feature type="region of interest" description="Disordered" evidence="1">
    <location>
        <begin position="253"/>
        <end position="380"/>
    </location>
</feature>
<dbReference type="Ensembl" id="ENSCPRT00005016671.1">
    <property type="protein sequence ID" value="ENSCPRP00005014193.1"/>
    <property type="gene ID" value="ENSCPRG00005010000.1"/>
</dbReference>
<feature type="transmembrane region" description="Helical" evidence="2">
    <location>
        <begin position="17"/>
        <end position="40"/>
    </location>
</feature>
<dbReference type="InterPro" id="IPR033239">
    <property type="entry name" value="EVI2B"/>
</dbReference>
<organism evidence="3 4">
    <name type="scientific">Crocodylus porosus</name>
    <name type="common">Saltwater crocodile</name>
    <name type="synonym">Estuarine crocodile</name>
    <dbReference type="NCBI Taxonomy" id="8502"/>
    <lineage>
        <taxon>Eukaryota</taxon>
        <taxon>Metazoa</taxon>
        <taxon>Chordata</taxon>
        <taxon>Craniata</taxon>
        <taxon>Vertebrata</taxon>
        <taxon>Euteleostomi</taxon>
        <taxon>Archelosauria</taxon>
        <taxon>Archosauria</taxon>
        <taxon>Crocodylia</taxon>
        <taxon>Longirostres</taxon>
        <taxon>Crocodylidae</taxon>
        <taxon>Crocodylus</taxon>
    </lineage>
</organism>
<feature type="compositionally biased region" description="Polar residues" evidence="1">
    <location>
        <begin position="278"/>
        <end position="294"/>
    </location>
</feature>
<evidence type="ECO:0000256" key="1">
    <source>
        <dbReference type="SAM" id="MobiDB-lite"/>
    </source>
</evidence>
<keyword evidence="4" id="KW-1185">Reference proteome</keyword>
<evidence type="ECO:0000256" key="2">
    <source>
        <dbReference type="SAM" id="Phobius"/>
    </source>
</evidence>
<keyword evidence="2" id="KW-0812">Transmembrane</keyword>
<feature type="transmembrane region" description="Helical" evidence="2">
    <location>
        <begin position="172"/>
        <end position="194"/>
    </location>
</feature>
<dbReference type="GO" id="GO:2000035">
    <property type="term" value="P:regulation of stem cell division"/>
    <property type="evidence" value="ECO:0007669"/>
    <property type="project" value="TreeGrafter"/>
</dbReference>
<reference evidence="3" key="2">
    <citation type="submission" date="2025-09" db="UniProtKB">
        <authorList>
            <consortium name="Ensembl"/>
        </authorList>
    </citation>
    <scope>IDENTIFICATION</scope>
</reference>
<dbReference type="GO" id="GO:0045660">
    <property type="term" value="P:positive regulation of neutrophil differentiation"/>
    <property type="evidence" value="ECO:0007669"/>
    <property type="project" value="TreeGrafter"/>
</dbReference>
<feature type="compositionally biased region" description="Polar residues" evidence="1">
    <location>
        <begin position="256"/>
        <end position="270"/>
    </location>
</feature>
<dbReference type="PANTHER" id="PTHR15384:SF0">
    <property type="entry name" value="PROTEIN EVI2B"/>
    <property type="match status" value="1"/>
</dbReference>
<sequence>MPQANGEEVEPRNDTSWIAAVFIGIILIGMTIAIVIILLCKCAKKPPPTNPNWAGRSPFADGQTPDVFVESDQATKRASVFSILPWKFNKTTHLPNDCHASEQSCDTETPPTTGLIKPGNASVSPESQIGNTSPIYSYQSSKLHLYSAERPANSTMPQANGEEVEPRNDTSWIAAVFIGIILIGMTIAIVIILLCKCAKKPPPTNPNWAGRSPFADGQTPDVFVESDQATKRASVFSILPWKFNKTTHLPNDCHASEQSCDAPSCNTATLSPPPVQDGSRSPAHSNPVSPSSDINVPPPPVSEEQSPCNPPPDTIPPLPESPLPLPSDWIQEFPEIDSSEISNATGNKPEAENAFPPPPDLTHQDENEPLPPPLPEQPLQIAEFAVEHTSHLP</sequence>
<feature type="compositionally biased region" description="Pro residues" evidence="1">
    <location>
        <begin position="308"/>
        <end position="325"/>
    </location>
</feature>
<evidence type="ECO:0008006" key="5">
    <source>
        <dbReference type="Google" id="ProtNLM"/>
    </source>
</evidence>
<reference evidence="3" key="1">
    <citation type="submission" date="2025-08" db="UniProtKB">
        <authorList>
            <consortium name="Ensembl"/>
        </authorList>
    </citation>
    <scope>IDENTIFICATION</scope>
</reference>
<keyword evidence="2" id="KW-1133">Transmembrane helix</keyword>
<accession>A0A7M4ESP4</accession>
<protein>
    <recommendedName>
        <fullName evidence="5">Ecotropic viral integration site 2B</fullName>
    </recommendedName>
</protein>
<proteinExistence type="predicted"/>
<dbReference type="PANTHER" id="PTHR15384">
    <property type="entry name" value="PROTEIN EVI2B"/>
    <property type="match status" value="1"/>
</dbReference>
<feature type="compositionally biased region" description="Polar residues" evidence="1">
    <location>
        <begin position="101"/>
        <end position="112"/>
    </location>
</feature>
<evidence type="ECO:0000313" key="4">
    <source>
        <dbReference type="Proteomes" id="UP000594220"/>
    </source>
</evidence>
<keyword evidence="2" id="KW-0472">Membrane</keyword>
<name>A0A7M4ESP4_CROPO</name>
<evidence type="ECO:0000313" key="3">
    <source>
        <dbReference type="Ensembl" id="ENSCPRP00005014193.1"/>
    </source>
</evidence>
<dbReference type="GeneTree" id="ENSGT00960000190696"/>
<dbReference type="Proteomes" id="UP000594220">
    <property type="component" value="Unplaced"/>
</dbReference>
<dbReference type="OMA" id="YGQLWWN"/>
<dbReference type="AlphaFoldDB" id="A0A7M4ESP4"/>
<feature type="region of interest" description="Disordered" evidence="1">
    <location>
        <begin position="97"/>
        <end position="128"/>
    </location>
</feature>